<dbReference type="OrthoDB" id="71302at2759"/>
<dbReference type="Gene3D" id="3.30.450.20">
    <property type="entry name" value="PAS domain"/>
    <property type="match status" value="2"/>
</dbReference>
<keyword evidence="10" id="KW-0675">Receptor</keyword>
<dbReference type="STRING" id="104421.E2A3F0"/>
<keyword evidence="11" id="KW-1185">Reference proteome</keyword>
<dbReference type="CDD" id="cd00130">
    <property type="entry name" value="PAS"/>
    <property type="match status" value="2"/>
</dbReference>
<organism evidence="11">
    <name type="scientific">Camponotus floridanus</name>
    <name type="common">Florida carpenter ant</name>
    <dbReference type="NCBI Taxonomy" id="104421"/>
    <lineage>
        <taxon>Eukaryota</taxon>
        <taxon>Metazoa</taxon>
        <taxon>Ecdysozoa</taxon>
        <taxon>Arthropoda</taxon>
        <taxon>Hexapoda</taxon>
        <taxon>Insecta</taxon>
        <taxon>Pterygota</taxon>
        <taxon>Neoptera</taxon>
        <taxon>Endopterygota</taxon>
        <taxon>Hymenoptera</taxon>
        <taxon>Apocrita</taxon>
        <taxon>Aculeata</taxon>
        <taxon>Formicoidea</taxon>
        <taxon>Formicidae</taxon>
        <taxon>Formicinae</taxon>
        <taxon>Camponotus</taxon>
    </lineage>
</organism>
<feature type="region of interest" description="Disordered" evidence="7">
    <location>
        <begin position="233"/>
        <end position="285"/>
    </location>
</feature>
<evidence type="ECO:0000256" key="3">
    <source>
        <dbReference type="ARBA" id="ARBA00023015"/>
    </source>
</evidence>
<feature type="region of interest" description="Disordered" evidence="7">
    <location>
        <begin position="171"/>
        <end position="219"/>
    </location>
</feature>
<dbReference type="InterPro" id="IPR050933">
    <property type="entry name" value="Circadian_TF"/>
</dbReference>
<feature type="compositionally biased region" description="Polar residues" evidence="7">
    <location>
        <begin position="777"/>
        <end position="788"/>
    </location>
</feature>
<feature type="domain" description="PAS" evidence="8">
    <location>
        <begin position="391"/>
        <end position="455"/>
    </location>
</feature>
<keyword evidence="4" id="KW-0238">DNA-binding</keyword>
<dbReference type="GO" id="GO:0045944">
    <property type="term" value="P:positive regulation of transcription by RNA polymerase II"/>
    <property type="evidence" value="ECO:0007669"/>
    <property type="project" value="UniProtKB-ARBA"/>
</dbReference>
<feature type="compositionally biased region" description="Basic and acidic residues" evidence="7">
    <location>
        <begin position="313"/>
        <end position="330"/>
    </location>
</feature>
<dbReference type="Pfam" id="PF14598">
    <property type="entry name" value="PAS_11"/>
    <property type="match status" value="1"/>
</dbReference>
<dbReference type="Gene3D" id="4.10.280.10">
    <property type="entry name" value="Helix-loop-helix DNA-binding domain"/>
    <property type="match status" value="1"/>
</dbReference>
<dbReference type="PRINTS" id="PR00785">
    <property type="entry name" value="NCTRNSLOCATR"/>
</dbReference>
<keyword evidence="2" id="KW-0677">Repeat</keyword>
<reference evidence="10 11" key="1">
    <citation type="journal article" date="2010" name="Science">
        <title>Genomic comparison of the ants Camponotus floridanus and Harpegnathos saltator.</title>
        <authorList>
            <person name="Bonasio R."/>
            <person name="Zhang G."/>
            <person name="Ye C."/>
            <person name="Mutti N.S."/>
            <person name="Fang X."/>
            <person name="Qin N."/>
            <person name="Donahue G."/>
            <person name="Yang P."/>
            <person name="Li Q."/>
            <person name="Li C."/>
            <person name="Zhang P."/>
            <person name="Huang Z."/>
            <person name="Berger S.L."/>
            <person name="Reinberg D."/>
            <person name="Wang J."/>
            <person name="Liebig J."/>
        </authorList>
    </citation>
    <scope>NUCLEOTIDE SEQUENCE [LARGE SCALE GENOMIC DNA]</scope>
    <source>
        <strain evidence="11">C129</strain>
    </source>
</reference>
<dbReference type="GO" id="GO:0005737">
    <property type="term" value="C:cytoplasm"/>
    <property type="evidence" value="ECO:0007669"/>
    <property type="project" value="InterPro"/>
</dbReference>
<dbReference type="PROSITE" id="PS50888">
    <property type="entry name" value="BHLH"/>
    <property type="match status" value="1"/>
</dbReference>
<evidence type="ECO:0000259" key="8">
    <source>
        <dbReference type="PROSITE" id="PS50112"/>
    </source>
</evidence>
<evidence type="ECO:0000256" key="5">
    <source>
        <dbReference type="ARBA" id="ARBA00023163"/>
    </source>
</evidence>
<name>E2A3F0_CAMFO</name>
<feature type="compositionally biased region" description="Basic residues" evidence="7">
    <location>
        <begin position="256"/>
        <end position="272"/>
    </location>
</feature>
<accession>E2A3F0</accession>
<comment type="subcellular location">
    <subcellularLocation>
        <location evidence="1">Nucleus</location>
    </subcellularLocation>
</comment>
<feature type="domain" description="PAS" evidence="8">
    <location>
        <begin position="605"/>
        <end position="654"/>
    </location>
</feature>
<feature type="compositionally biased region" description="Low complexity" evidence="7">
    <location>
        <begin position="190"/>
        <end position="219"/>
    </location>
</feature>
<dbReference type="InterPro" id="IPR035965">
    <property type="entry name" value="PAS-like_dom_sf"/>
</dbReference>
<feature type="region of interest" description="Disordered" evidence="7">
    <location>
        <begin position="754"/>
        <end position="810"/>
    </location>
</feature>
<dbReference type="EMBL" id="GL436428">
    <property type="protein sequence ID" value="EFN72014.1"/>
    <property type="molecule type" value="Genomic_DNA"/>
</dbReference>
<dbReference type="OMA" id="PPTMVPD"/>
<dbReference type="Pfam" id="PF00010">
    <property type="entry name" value="HLH"/>
    <property type="match status" value="1"/>
</dbReference>
<dbReference type="CDD" id="cd19726">
    <property type="entry name" value="bHLH-PAS_cycle_like"/>
    <property type="match status" value="1"/>
</dbReference>
<feature type="compositionally biased region" description="Polar residues" evidence="7">
    <location>
        <begin position="798"/>
        <end position="810"/>
    </location>
</feature>
<dbReference type="GO" id="GO:0003677">
    <property type="term" value="F:DNA binding"/>
    <property type="evidence" value="ECO:0007669"/>
    <property type="project" value="UniProtKB-KW"/>
</dbReference>
<dbReference type="InterPro" id="IPR000014">
    <property type="entry name" value="PAS"/>
</dbReference>
<dbReference type="InterPro" id="IPR001067">
    <property type="entry name" value="Nuc_translocat"/>
</dbReference>
<evidence type="ECO:0000256" key="2">
    <source>
        <dbReference type="ARBA" id="ARBA00022737"/>
    </source>
</evidence>
<dbReference type="InterPro" id="IPR013767">
    <property type="entry name" value="PAS_fold"/>
</dbReference>
<sequence>MYTLLDEGDLLPDSGGIVENDDTVVAAGDGTCVNDRILHYHQHPQQHPHQQQHSPTESELHDLLQFRGTGTTAGSGRQEMVAQDMAEGYTQLLHSAAVQEPQEFISLQELQPRVHRQDTCAQIVSSASQLYHHHQRNGDQQQNYYNLSSVQESSCSTVYFGEINTGSGVGELTTASAGGGGEGLAPTPTPANGSNSSGSSVSTTTPSSLSTATTTTTTSTTSIATILQVATGAEPPRHMETPPTMIPDQQAPASGHHYHHHHHHHHHRHHRSTSTTSHEPATNTPDEFARKRKLSCHAGSDLLDDLRDDAKSIRTNDDSKKQNHSEIEKRRRDKMNTYITELSAMVPMCHAMSRKLDKLTVLRMAVQHLKTILGAVTSYTEGHYKPAFLSDQELKTLILQAAEGFVFVVGCDRGRILYVSESVSQTLNYSQGDLLGQSWFDILHPKDVAKVKEQLSSSDLSPRERLIDAKTMLPVKTDVPQGVSRLCPGARRSFFCRMKRKVDGVRCDEMQVKEEVDTTTGCHRRKKQQNVDRKYCVIQCTGYLKSWAPAKIGLEEQEGEADGEACNLSCLIAVGRVQMAISTTTLPSRKPHLRPIQFVSRHAMDGKFLFVDQRATPVLGFLPQELLGTSMYEYYHHDDIPHLAESHKAALQTPERITTQIYRFRSKDANFVRLQSEWKSFRNPWTKDIEYLIAKNSAIFCDALSGNNGSEDSSVQDNYDYFTQSNDGLERLISSHVEVSKIGRQIAEEVLDLQKRGEDSSSGSSPGPAVTEPALLNTESQITTTTSPERVPDVSRTGGISNDNCSNNPTSTFNHVANNVQLNSIANDQGASPDEDMMDMIGGTAINESPNPIPSDGNDEAAMAVIMSLLEADAGLGGPVDFSGLPWPLP</sequence>
<dbReference type="PROSITE" id="PS50112">
    <property type="entry name" value="PAS"/>
    <property type="match status" value="2"/>
</dbReference>
<evidence type="ECO:0000313" key="10">
    <source>
        <dbReference type="EMBL" id="EFN72014.1"/>
    </source>
</evidence>
<dbReference type="PANTHER" id="PTHR23042">
    <property type="entry name" value="CIRCADIAN PROTEIN CLOCK/ARNT/BMAL/PAS"/>
    <property type="match status" value="1"/>
</dbReference>
<feature type="domain" description="BHLH" evidence="9">
    <location>
        <begin position="319"/>
        <end position="372"/>
    </location>
</feature>
<evidence type="ECO:0000256" key="4">
    <source>
        <dbReference type="ARBA" id="ARBA00023125"/>
    </source>
</evidence>
<dbReference type="Pfam" id="PF00989">
    <property type="entry name" value="PAS"/>
    <property type="match status" value="1"/>
</dbReference>
<dbReference type="GO" id="GO:0005634">
    <property type="term" value="C:nucleus"/>
    <property type="evidence" value="ECO:0007669"/>
    <property type="project" value="UniProtKB-SubCell"/>
</dbReference>
<proteinExistence type="predicted"/>
<dbReference type="GO" id="GO:0003700">
    <property type="term" value="F:DNA-binding transcription factor activity"/>
    <property type="evidence" value="ECO:0007669"/>
    <property type="project" value="InterPro"/>
</dbReference>
<dbReference type="GO" id="GO:0046983">
    <property type="term" value="F:protein dimerization activity"/>
    <property type="evidence" value="ECO:0007669"/>
    <property type="project" value="InterPro"/>
</dbReference>
<feature type="region of interest" description="Disordered" evidence="7">
    <location>
        <begin position="313"/>
        <end position="332"/>
    </location>
</feature>
<dbReference type="AlphaFoldDB" id="E2A3F0"/>
<dbReference type="SMART" id="SM00091">
    <property type="entry name" value="PAS"/>
    <property type="match status" value="2"/>
</dbReference>
<gene>
    <name evidence="10" type="ORF">EAG_13965</name>
</gene>
<protein>
    <submittedName>
        <fullName evidence="10">Aryl hydrocarbon receptor nuclear translocator-like protein 1</fullName>
    </submittedName>
</protein>
<dbReference type="SUPFAM" id="SSF47459">
    <property type="entry name" value="HLH, helix-loop-helix DNA-binding domain"/>
    <property type="match status" value="1"/>
</dbReference>
<dbReference type="GO" id="GO:0005667">
    <property type="term" value="C:transcription regulator complex"/>
    <property type="evidence" value="ECO:0007669"/>
    <property type="project" value="InterPro"/>
</dbReference>
<dbReference type="SUPFAM" id="SSF55785">
    <property type="entry name" value="PYP-like sensor domain (PAS domain)"/>
    <property type="match status" value="2"/>
</dbReference>
<evidence type="ECO:0000256" key="1">
    <source>
        <dbReference type="ARBA" id="ARBA00004123"/>
    </source>
</evidence>
<evidence type="ECO:0000256" key="6">
    <source>
        <dbReference type="ARBA" id="ARBA00023242"/>
    </source>
</evidence>
<dbReference type="SMART" id="SM00353">
    <property type="entry name" value="HLH"/>
    <property type="match status" value="1"/>
</dbReference>
<keyword evidence="6" id="KW-0539">Nucleus</keyword>
<evidence type="ECO:0000256" key="7">
    <source>
        <dbReference type="SAM" id="MobiDB-lite"/>
    </source>
</evidence>
<dbReference type="InParanoid" id="E2A3F0"/>
<dbReference type="InterPro" id="IPR011598">
    <property type="entry name" value="bHLH_dom"/>
</dbReference>
<evidence type="ECO:0000313" key="11">
    <source>
        <dbReference type="Proteomes" id="UP000000311"/>
    </source>
</evidence>
<keyword evidence="3" id="KW-0805">Transcription regulation</keyword>
<dbReference type="Proteomes" id="UP000000311">
    <property type="component" value="Unassembled WGS sequence"/>
</dbReference>
<dbReference type="InterPro" id="IPR036638">
    <property type="entry name" value="HLH_DNA-bd_sf"/>
</dbReference>
<evidence type="ECO:0000259" key="9">
    <source>
        <dbReference type="PROSITE" id="PS50888"/>
    </source>
</evidence>
<keyword evidence="5" id="KW-0804">Transcription</keyword>